<sequence>MGHGDIDSAVSRSQFLKYAEDLAAIYGLEKQRRSELRQAYEGLADLVHAMSDGAFIANAERNIVEINNAACSLLKTDRTRAIGMPSLSLLRTLPTRSEAGIAPILQAVIQGEEQTFTTDSGKSIRFTPTLMKNGWLLCLLRDVTEEKRIQHLKQDFLGLLSHELRTPLTGILGFAELLMTRTASLETDDAEAIRNIHDSGMRMFKIVDELLKFATLQHERHEMRQEPLQLALLMYGIFEQMGREANKKNISLYLNHDAANPAIICGNSAMLREMFKNVIHNTIIFGKPNGNTVVRILPPANGTITIKVEDDGIGIPDNLLNKVFDSFFQVEGTLSRKHQGLGLGLSIAQLIAGIHGGTIKLESELEQGTTCTISLPLVIHSTPSSSKEVNA</sequence>
<evidence type="ECO:0000256" key="2">
    <source>
        <dbReference type="ARBA" id="ARBA00012438"/>
    </source>
</evidence>
<protein>
    <recommendedName>
        <fullName evidence="2">histidine kinase</fullName>
        <ecNumber evidence="2">2.7.13.3</ecNumber>
    </recommendedName>
</protein>
<dbReference type="InterPro" id="IPR003594">
    <property type="entry name" value="HATPase_dom"/>
</dbReference>
<dbReference type="PROSITE" id="PS50109">
    <property type="entry name" value="HIS_KIN"/>
    <property type="match status" value="1"/>
</dbReference>
<evidence type="ECO:0000256" key="5">
    <source>
        <dbReference type="ARBA" id="ARBA00022777"/>
    </source>
</evidence>
<comment type="caution">
    <text evidence="8">The sequence shown here is derived from an EMBL/GenBank/DDBJ whole genome shotgun (WGS) entry which is preliminary data.</text>
</comment>
<dbReference type="SUPFAM" id="SSF55874">
    <property type="entry name" value="ATPase domain of HSP90 chaperone/DNA topoisomerase II/histidine kinase"/>
    <property type="match status" value="1"/>
</dbReference>
<dbReference type="RefSeq" id="WP_174403870.1">
    <property type="nucleotide sequence ID" value="NZ_BLVO01000004.1"/>
</dbReference>
<dbReference type="Pfam" id="PF02518">
    <property type="entry name" value="HATPase_c"/>
    <property type="match status" value="1"/>
</dbReference>
<dbReference type="Proteomes" id="UP000503840">
    <property type="component" value="Unassembled WGS sequence"/>
</dbReference>
<dbReference type="AlphaFoldDB" id="A0A7J0BF86"/>
<evidence type="ECO:0000313" key="8">
    <source>
        <dbReference type="EMBL" id="GFM32198.1"/>
    </source>
</evidence>
<dbReference type="EMBL" id="BLVO01000004">
    <property type="protein sequence ID" value="GFM32198.1"/>
    <property type="molecule type" value="Genomic_DNA"/>
</dbReference>
<dbReference type="InterPro" id="IPR035965">
    <property type="entry name" value="PAS-like_dom_sf"/>
</dbReference>
<reference evidence="8 9" key="1">
    <citation type="submission" date="2020-05" db="EMBL/GenBank/DDBJ databases">
        <title>Draft genome sequence of Desulfovibrio sp. strain HN2T.</title>
        <authorList>
            <person name="Ueno A."/>
            <person name="Tamazawa S."/>
            <person name="Tamamura S."/>
            <person name="Murakami T."/>
            <person name="Kiyama T."/>
            <person name="Inomata H."/>
            <person name="Amano Y."/>
            <person name="Miyakawa K."/>
            <person name="Tamaki H."/>
            <person name="Naganuma T."/>
            <person name="Kaneko K."/>
        </authorList>
    </citation>
    <scope>NUCLEOTIDE SEQUENCE [LARGE SCALE GENOMIC DNA]</scope>
    <source>
        <strain evidence="8 9">HN2</strain>
    </source>
</reference>
<dbReference type="InterPro" id="IPR005467">
    <property type="entry name" value="His_kinase_dom"/>
</dbReference>
<dbReference type="InterPro" id="IPR003661">
    <property type="entry name" value="HisK_dim/P_dom"/>
</dbReference>
<dbReference type="Pfam" id="PF08448">
    <property type="entry name" value="PAS_4"/>
    <property type="match status" value="1"/>
</dbReference>
<dbReference type="GO" id="GO:0000155">
    <property type="term" value="F:phosphorelay sensor kinase activity"/>
    <property type="evidence" value="ECO:0007669"/>
    <property type="project" value="InterPro"/>
</dbReference>
<evidence type="ECO:0000256" key="1">
    <source>
        <dbReference type="ARBA" id="ARBA00000085"/>
    </source>
</evidence>
<dbReference type="SMART" id="SM00388">
    <property type="entry name" value="HisKA"/>
    <property type="match status" value="1"/>
</dbReference>
<keyword evidence="6" id="KW-0902">Two-component regulatory system</keyword>
<dbReference type="Gene3D" id="3.30.450.20">
    <property type="entry name" value="PAS domain"/>
    <property type="match status" value="1"/>
</dbReference>
<evidence type="ECO:0000256" key="4">
    <source>
        <dbReference type="ARBA" id="ARBA00022679"/>
    </source>
</evidence>
<dbReference type="SUPFAM" id="SSF55785">
    <property type="entry name" value="PYP-like sensor domain (PAS domain)"/>
    <property type="match status" value="1"/>
</dbReference>
<evidence type="ECO:0000313" key="9">
    <source>
        <dbReference type="Proteomes" id="UP000503840"/>
    </source>
</evidence>
<keyword evidence="9" id="KW-1185">Reference proteome</keyword>
<dbReference type="InterPro" id="IPR004358">
    <property type="entry name" value="Sig_transdc_His_kin-like_C"/>
</dbReference>
<dbReference type="PRINTS" id="PR00344">
    <property type="entry name" value="BCTRLSENSOR"/>
</dbReference>
<organism evidence="8 9">
    <name type="scientific">Desulfovibrio subterraneus</name>
    <dbReference type="NCBI Taxonomy" id="2718620"/>
    <lineage>
        <taxon>Bacteria</taxon>
        <taxon>Pseudomonadati</taxon>
        <taxon>Thermodesulfobacteriota</taxon>
        <taxon>Desulfovibrionia</taxon>
        <taxon>Desulfovibrionales</taxon>
        <taxon>Desulfovibrionaceae</taxon>
        <taxon>Desulfovibrio</taxon>
    </lineage>
</organism>
<comment type="catalytic activity">
    <reaction evidence="1">
        <text>ATP + protein L-histidine = ADP + protein N-phospho-L-histidine.</text>
        <dbReference type="EC" id="2.7.13.3"/>
    </reaction>
</comment>
<dbReference type="InterPro" id="IPR036097">
    <property type="entry name" value="HisK_dim/P_sf"/>
</dbReference>
<evidence type="ECO:0000256" key="6">
    <source>
        <dbReference type="ARBA" id="ARBA00023012"/>
    </source>
</evidence>
<keyword evidence="5" id="KW-0418">Kinase</keyword>
<dbReference type="CDD" id="cd00082">
    <property type="entry name" value="HisKA"/>
    <property type="match status" value="1"/>
</dbReference>
<dbReference type="InterPro" id="IPR036890">
    <property type="entry name" value="HATPase_C_sf"/>
</dbReference>
<dbReference type="Gene3D" id="3.30.565.10">
    <property type="entry name" value="Histidine kinase-like ATPase, C-terminal domain"/>
    <property type="match status" value="1"/>
</dbReference>
<dbReference type="Pfam" id="PF00512">
    <property type="entry name" value="HisKA"/>
    <property type="match status" value="1"/>
</dbReference>
<accession>A0A7J0BF86</accession>
<name>A0A7J0BF86_9BACT</name>
<evidence type="ECO:0000256" key="3">
    <source>
        <dbReference type="ARBA" id="ARBA00022553"/>
    </source>
</evidence>
<dbReference type="PANTHER" id="PTHR43711:SF1">
    <property type="entry name" value="HISTIDINE KINASE 1"/>
    <property type="match status" value="1"/>
</dbReference>
<dbReference type="InterPro" id="IPR050736">
    <property type="entry name" value="Sensor_HK_Regulatory"/>
</dbReference>
<keyword evidence="3" id="KW-0597">Phosphoprotein</keyword>
<dbReference type="SUPFAM" id="SSF47384">
    <property type="entry name" value="Homodimeric domain of signal transducing histidine kinase"/>
    <property type="match status" value="1"/>
</dbReference>
<dbReference type="EC" id="2.7.13.3" evidence="2"/>
<proteinExistence type="predicted"/>
<dbReference type="Gene3D" id="1.10.287.130">
    <property type="match status" value="1"/>
</dbReference>
<dbReference type="PANTHER" id="PTHR43711">
    <property type="entry name" value="TWO-COMPONENT HISTIDINE KINASE"/>
    <property type="match status" value="1"/>
</dbReference>
<dbReference type="SMART" id="SM00387">
    <property type="entry name" value="HATPase_c"/>
    <property type="match status" value="1"/>
</dbReference>
<gene>
    <name evidence="8" type="ORF">DSM101010T_05630</name>
</gene>
<evidence type="ECO:0000259" key="7">
    <source>
        <dbReference type="PROSITE" id="PS50109"/>
    </source>
</evidence>
<keyword evidence="4" id="KW-0808">Transferase</keyword>
<dbReference type="InterPro" id="IPR013656">
    <property type="entry name" value="PAS_4"/>
</dbReference>
<feature type="domain" description="Histidine kinase" evidence="7">
    <location>
        <begin position="159"/>
        <end position="379"/>
    </location>
</feature>